<reference evidence="1 2" key="1">
    <citation type="submission" date="2020-01" db="EMBL/GenBank/DDBJ databases">
        <title>Polyphasic characterisation and genomic insights into a novel alkali tolerant bacterium VR-M41.</title>
        <authorList>
            <person name="Vemuluri V.R."/>
        </authorList>
    </citation>
    <scope>NUCLEOTIDE SEQUENCE [LARGE SCALE GENOMIC DNA]</scope>
    <source>
        <strain evidence="1 2">VR-M41</strain>
    </source>
</reference>
<evidence type="ECO:0000313" key="1">
    <source>
        <dbReference type="EMBL" id="NGZ77626.1"/>
    </source>
</evidence>
<comment type="caution">
    <text evidence="1">The sequence shown here is derived from an EMBL/GenBank/DDBJ whole genome shotgun (WGS) entry which is preliminary data.</text>
</comment>
<dbReference type="RefSeq" id="WP_166278357.1">
    <property type="nucleotide sequence ID" value="NZ_JAAFGS010000009.1"/>
</dbReference>
<sequence>MSDLDKLYKKRMALFKKLYFYDNATYDPQLGVSLYDDSVLSGEDKAFMNEIGWKANEPVLLEHDALIDSIAELGRDERLSEARLIGEFVAAVDGRYRRGVNGPISLRYIRRLPTHAYRRARKLVSCGVCGYYEHLLTDCSNLSQIRESLWIGHAWASPIGVYADLTERLELPEVMPTSEDAVALRRLLEAVDRAADDEKPGALEKRLSAEKVLRGNAGTRRALLSVLAGIGVLPNIGLPIEPDRWIDHEAIVEAGMELDTTQGRSDLEMPYAGWRGRLGVDWNRAKELFGAYL</sequence>
<keyword evidence="2" id="KW-1185">Reference proteome</keyword>
<evidence type="ECO:0000313" key="2">
    <source>
        <dbReference type="Proteomes" id="UP000800303"/>
    </source>
</evidence>
<dbReference type="EMBL" id="JAAFGS010000009">
    <property type="protein sequence ID" value="NGZ77626.1"/>
    <property type="molecule type" value="Genomic_DNA"/>
</dbReference>
<proteinExistence type="predicted"/>
<organism evidence="1 2">
    <name type="scientific">Saccharibacillus alkalitolerans</name>
    <dbReference type="NCBI Taxonomy" id="2705290"/>
    <lineage>
        <taxon>Bacteria</taxon>
        <taxon>Bacillati</taxon>
        <taxon>Bacillota</taxon>
        <taxon>Bacilli</taxon>
        <taxon>Bacillales</taxon>
        <taxon>Paenibacillaceae</taxon>
        <taxon>Saccharibacillus</taxon>
    </lineage>
</organism>
<gene>
    <name evidence="1" type="ORF">GYN08_20240</name>
</gene>
<accession>A0ABX0F9L4</accession>
<dbReference type="Proteomes" id="UP000800303">
    <property type="component" value="Unassembled WGS sequence"/>
</dbReference>
<name>A0ABX0F9L4_9BACL</name>
<protein>
    <submittedName>
        <fullName evidence="1">Uncharacterized protein</fullName>
    </submittedName>
</protein>